<dbReference type="OMA" id="AGYEETH"/>
<keyword evidence="2" id="KW-0732">Signal</keyword>
<keyword evidence="4" id="KW-1185">Reference proteome</keyword>
<comment type="caution">
    <text evidence="3">The sequence shown here is derived from an EMBL/GenBank/DDBJ whole genome shotgun (WGS) entry which is preliminary data.</text>
</comment>
<evidence type="ECO:0008006" key="5">
    <source>
        <dbReference type="Google" id="ProtNLM"/>
    </source>
</evidence>
<dbReference type="OrthoDB" id="5307041at2759"/>
<dbReference type="HOGENOM" id="CLU_577489_0_0_1"/>
<evidence type="ECO:0000313" key="3">
    <source>
        <dbReference type="EMBL" id="EPS36442.1"/>
    </source>
</evidence>
<proteinExistence type="predicted"/>
<gene>
    <name evidence="3" type="ORF">H072_10023</name>
</gene>
<name>S8BML0_DACHA</name>
<evidence type="ECO:0000256" key="2">
    <source>
        <dbReference type="SAM" id="SignalP"/>
    </source>
</evidence>
<organism evidence="3 4">
    <name type="scientific">Dactylellina haptotyla (strain CBS 200.50)</name>
    <name type="common">Nematode-trapping fungus</name>
    <name type="synonym">Monacrosporium haptotylum</name>
    <dbReference type="NCBI Taxonomy" id="1284197"/>
    <lineage>
        <taxon>Eukaryota</taxon>
        <taxon>Fungi</taxon>
        <taxon>Dikarya</taxon>
        <taxon>Ascomycota</taxon>
        <taxon>Pezizomycotina</taxon>
        <taxon>Orbiliomycetes</taxon>
        <taxon>Orbiliales</taxon>
        <taxon>Orbiliaceae</taxon>
        <taxon>Dactylellina</taxon>
    </lineage>
</organism>
<evidence type="ECO:0000256" key="1">
    <source>
        <dbReference type="SAM" id="MobiDB-lite"/>
    </source>
</evidence>
<accession>S8BML0</accession>
<reference evidence="4" key="2">
    <citation type="submission" date="2013-04" db="EMBL/GenBank/DDBJ databases">
        <title>Genomic mechanisms accounting for the adaptation to parasitism in nematode-trapping fungi.</title>
        <authorList>
            <person name="Ahren D.G."/>
        </authorList>
    </citation>
    <scope>NUCLEOTIDE SEQUENCE [LARGE SCALE GENOMIC DNA]</scope>
    <source>
        <strain evidence="4">CBS 200.50</strain>
    </source>
</reference>
<evidence type="ECO:0000313" key="4">
    <source>
        <dbReference type="Proteomes" id="UP000015100"/>
    </source>
</evidence>
<protein>
    <recommendedName>
        <fullName evidence="5">Prion-inhibition and propagation HeLo domain-containing protein</fullName>
    </recommendedName>
</protein>
<feature type="chain" id="PRO_5004549072" description="Prion-inhibition and propagation HeLo domain-containing protein" evidence="2">
    <location>
        <begin position="21"/>
        <end position="473"/>
    </location>
</feature>
<feature type="compositionally biased region" description="Polar residues" evidence="1">
    <location>
        <begin position="424"/>
        <end position="434"/>
    </location>
</feature>
<feature type="signal peptide" evidence="2">
    <location>
        <begin position="1"/>
        <end position="20"/>
    </location>
</feature>
<feature type="region of interest" description="Disordered" evidence="1">
    <location>
        <begin position="362"/>
        <end position="395"/>
    </location>
</feature>
<feature type="region of interest" description="Disordered" evidence="1">
    <location>
        <begin position="415"/>
        <end position="434"/>
    </location>
</feature>
<dbReference type="AlphaFoldDB" id="S8BML0"/>
<dbReference type="Proteomes" id="UP000015100">
    <property type="component" value="Unassembled WGS sequence"/>
</dbReference>
<feature type="compositionally biased region" description="Low complexity" evidence="1">
    <location>
        <begin position="381"/>
        <end position="395"/>
    </location>
</feature>
<feature type="region of interest" description="Disordered" evidence="1">
    <location>
        <begin position="446"/>
        <end position="473"/>
    </location>
</feature>
<reference evidence="3 4" key="1">
    <citation type="journal article" date="2013" name="PLoS Genet.">
        <title>Genomic mechanisms accounting for the adaptation to parasitism in nematode-trapping fungi.</title>
        <authorList>
            <person name="Meerupati T."/>
            <person name="Andersson K.M."/>
            <person name="Friman E."/>
            <person name="Kumar D."/>
            <person name="Tunlid A."/>
            <person name="Ahren D."/>
        </authorList>
    </citation>
    <scope>NUCLEOTIDE SEQUENCE [LARGE SCALE GENOMIC DNA]</scope>
    <source>
        <strain evidence="3 4">CBS 200.50</strain>
    </source>
</reference>
<dbReference type="EMBL" id="AQGS01000906">
    <property type="protein sequence ID" value="EPS36442.1"/>
    <property type="molecule type" value="Genomic_DNA"/>
</dbReference>
<sequence>MKFAILAIYVTLLFIKNSSGFLFTSIDDLAKEPTLATGDTSEYRIPIDGEVFASWEGDVDNGVLIELFLDLYWQAAKEWDHIFYGEYISGGYNSRRKSIFDRIDELNYVLDDIYTEANNVDMLNQDFAEDTRNTKAVQDAPRERSTADHLHLLFQPRFRGPSHPDHREGVHIRSRYEEVARYLLNALEVSAEQGDDIRDHEFQFVVSNLDVSLEHKQVTVYLDPNKTTRMRNTMLKLRERLTKAKIEALKAGWEVRTQMGYMSSTVAGYEETHPGISKQWERVRTIITKLGHVFDNLIEDLDGMAEILRVLAVPNLPETDESLGEGLEEFTKDYTLDRTAQFKKASNLDGNEIKDYIQILQKEERPDGGNSVPLGRGKTQPDSIISSSGGSSDPSILQEIIPISIDLREQDSSRLPLPLPESFPQGSSNILSTDLSPSVQTNLLAGQSPGGINPPRRSIFSHGSRFSDLVKNN</sequence>